<dbReference type="PROSITE" id="PS51257">
    <property type="entry name" value="PROKAR_LIPOPROTEIN"/>
    <property type="match status" value="1"/>
</dbReference>
<keyword evidence="2" id="KW-1185">Reference proteome</keyword>
<dbReference type="AlphaFoldDB" id="A0ABD1FMN4"/>
<evidence type="ECO:0000313" key="1">
    <source>
        <dbReference type="EMBL" id="KAL1532937.1"/>
    </source>
</evidence>
<gene>
    <name evidence="1" type="ORF">AAHA92_32889</name>
</gene>
<dbReference type="EMBL" id="JBEAFC010000014">
    <property type="protein sequence ID" value="KAL1532937.1"/>
    <property type="molecule type" value="Genomic_DNA"/>
</dbReference>
<protein>
    <recommendedName>
        <fullName evidence="3">Secreted protein</fullName>
    </recommendedName>
</protein>
<evidence type="ECO:0008006" key="3">
    <source>
        <dbReference type="Google" id="ProtNLM"/>
    </source>
</evidence>
<dbReference type="Proteomes" id="UP001567538">
    <property type="component" value="Unassembled WGS sequence"/>
</dbReference>
<comment type="caution">
    <text evidence="1">The sequence shown here is derived from an EMBL/GenBank/DDBJ whole genome shotgun (WGS) entry which is preliminary data.</text>
</comment>
<organism evidence="1 2">
    <name type="scientific">Salvia divinorum</name>
    <name type="common">Maria pastora</name>
    <name type="synonym">Diviner's sage</name>
    <dbReference type="NCBI Taxonomy" id="28513"/>
    <lineage>
        <taxon>Eukaryota</taxon>
        <taxon>Viridiplantae</taxon>
        <taxon>Streptophyta</taxon>
        <taxon>Embryophyta</taxon>
        <taxon>Tracheophyta</taxon>
        <taxon>Spermatophyta</taxon>
        <taxon>Magnoliopsida</taxon>
        <taxon>eudicotyledons</taxon>
        <taxon>Gunneridae</taxon>
        <taxon>Pentapetalae</taxon>
        <taxon>asterids</taxon>
        <taxon>lamiids</taxon>
        <taxon>Lamiales</taxon>
        <taxon>Lamiaceae</taxon>
        <taxon>Nepetoideae</taxon>
        <taxon>Mentheae</taxon>
        <taxon>Salviinae</taxon>
        <taxon>Salvia</taxon>
        <taxon>Salvia subgen. Calosphace</taxon>
    </lineage>
</organism>
<reference evidence="1 2" key="1">
    <citation type="submission" date="2024-06" db="EMBL/GenBank/DDBJ databases">
        <title>A chromosome level genome sequence of Diviner's sage (Salvia divinorum).</title>
        <authorList>
            <person name="Ford S.A."/>
            <person name="Ro D.-K."/>
            <person name="Ness R.W."/>
            <person name="Phillips M.A."/>
        </authorList>
    </citation>
    <scope>NUCLEOTIDE SEQUENCE [LARGE SCALE GENOMIC DNA]</scope>
    <source>
        <strain evidence="1">SAF-2024a</strain>
        <tissue evidence="1">Leaf</tissue>
    </source>
</reference>
<sequence length="67" mass="7820">MFTARFHHRRSSTVAANGVVASCSKSGCCSVPSRSPLFLRDWLRFDCLFSVALRRFVIQEWVVWERR</sequence>
<proteinExistence type="predicted"/>
<evidence type="ECO:0000313" key="2">
    <source>
        <dbReference type="Proteomes" id="UP001567538"/>
    </source>
</evidence>
<name>A0ABD1FMN4_SALDI</name>
<accession>A0ABD1FMN4</accession>